<dbReference type="InterPro" id="IPR046847">
    <property type="entry name" value="Xre-like_HTH"/>
</dbReference>
<gene>
    <name evidence="3" type="ORF">C4F51_10025</name>
</gene>
<dbReference type="RefSeq" id="WP_193909428.1">
    <property type="nucleotide sequence ID" value="NZ_PRDL01000001.1"/>
</dbReference>
<accession>A0A928V6G7</accession>
<evidence type="ECO:0000313" key="3">
    <source>
        <dbReference type="EMBL" id="MBE8717527.1"/>
    </source>
</evidence>
<dbReference type="InterPro" id="IPR024467">
    <property type="entry name" value="Xre/MbcA/ParS-like_toxin-bd"/>
</dbReference>
<protein>
    <submittedName>
        <fullName evidence="3">DUF2384 domain-containing protein</fullName>
    </submittedName>
</protein>
<comment type="caution">
    <text evidence="3">The sequence shown here is derived from an EMBL/GenBank/DDBJ whole genome shotgun (WGS) entry which is preliminary data.</text>
</comment>
<name>A0A928V6G7_9GAMM</name>
<sequence>MSHAAIQTTNRQLASAGLKAAFAILNKWGCSAEQAMAILRLPKATYYKYFRDPESARLNEDQLERLSYLVNIHAHLRLLFENPENQYGFMSMKNNNPFFNGRSPLEVIATGSFAALYETHQRIDALRGGQW</sequence>
<dbReference type="Pfam" id="PF20432">
    <property type="entry name" value="Xre-like-HTH"/>
    <property type="match status" value="1"/>
</dbReference>
<feature type="domain" description="Antitoxin Xre/MbcA/ParS-like toxin-binding" evidence="1">
    <location>
        <begin position="76"/>
        <end position="129"/>
    </location>
</feature>
<dbReference type="AlphaFoldDB" id="A0A928V6G7"/>
<evidence type="ECO:0000313" key="4">
    <source>
        <dbReference type="Proteomes" id="UP000652567"/>
    </source>
</evidence>
<organism evidence="3 4">
    <name type="scientific">Cellvibrio polysaccharolyticus</name>
    <dbReference type="NCBI Taxonomy" id="2082724"/>
    <lineage>
        <taxon>Bacteria</taxon>
        <taxon>Pseudomonadati</taxon>
        <taxon>Pseudomonadota</taxon>
        <taxon>Gammaproteobacteria</taxon>
        <taxon>Cellvibrionales</taxon>
        <taxon>Cellvibrionaceae</taxon>
        <taxon>Cellvibrio</taxon>
    </lineage>
</organism>
<evidence type="ECO:0000259" key="2">
    <source>
        <dbReference type="Pfam" id="PF20432"/>
    </source>
</evidence>
<keyword evidence="4" id="KW-1185">Reference proteome</keyword>
<proteinExistence type="predicted"/>
<evidence type="ECO:0000259" key="1">
    <source>
        <dbReference type="Pfam" id="PF09722"/>
    </source>
</evidence>
<feature type="domain" description="Antitoxin Xre-like helix-turn-helix" evidence="2">
    <location>
        <begin position="14"/>
        <end position="71"/>
    </location>
</feature>
<dbReference type="EMBL" id="PRDL01000001">
    <property type="protein sequence ID" value="MBE8717527.1"/>
    <property type="molecule type" value="Genomic_DNA"/>
</dbReference>
<reference evidence="3" key="1">
    <citation type="submission" date="2018-07" db="EMBL/GenBank/DDBJ databases">
        <title>Genome assembly of strain Ka43.</title>
        <authorList>
            <person name="Kukolya J."/>
            <person name="Nagy I."/>
            <person name="Horvath B."/>
            <person name="Toth A."/>
        </authorList>
    </citation>
    <scope>NUCLEOTIDE SEQUENCE</scope>
    <source>
        <strain evidence="3">KB43</strain>
    </source>
</reference>
<dbReference type="GO" id="GO:0003677">
    <property type="term" value="F:DNA binding"/>
    <property type="evidence" value="ECO:0007669"/>
    <property type="project" value="InterPro"/>
</dbReference>
<dbReference type="Proteomes" id="UP000652567">
    <property type="component" value="Unassembled WGS sequence"/>
</dbReference>
<dbReference type="Pfam" id="PF09722">
    <property type="entry name" value="Xre_MbcA_ParS_C"/>
    <property type="match status" value="1"/>
</dbReference>